<reference evidence="3" key="1">
    <citation type="submission" date="2018-05" db="EMBL/GenBank/DDBJ databases">
        <authorList>
            <person name="Lanie J.A."/>
            <person name="Ng W.-L."/>
            <person name="Kazmierczak K.M."/>
            <person name="Andrzejewski T.M."/>
            <person name="Davidsen T.M."/>
            <person name="Wayne K.J."/>
            <person name="Tettelin H."/>
            <person name="Glass J.I."/>
            <person name="Rusch D."/>
            <person name="Podicherti R."/>
            <person name="Tsui H.-C.T."/>
            <person name="Winkler M.E."/>
        </authorList>
    </citation>
    <scope>NUCLEOTIDE SEQUENCE</scope>
</reference>
<name>A0A383DUF7_9ZZZZ</name>
<keyword evidence="1" id="KW-0472">Membrane</keyword>
<accession>A0A383DUF7</accession>
<feature type="domain" description="DUF5930" evidence="2">
    <location>
        <begin position="6"/>
        <end position="92"/>
    </location>
</feature>
<evidence type="ECO:0000313" key="3">
    <source>
        <dbReference type="EMBL" id="SVE47954.1"/>
    </source>
</evidence>
<organism evidence="3">
    <name type="scientific">marine metagenome</name>
    <dbReference type="NCBI Taxonomy" id="408172"/>
    <lineage>
        <taxon>unclassified sequences</taxon>
        <taxon>metagenomes</taxon>
        <taxon>ecological metagenomes</taxon>
    </lineage>
</organism>
<protein>
    <recommendedName>
        <fullName evidence="2">DUF5930 domain-containing protein</fullName>
    </recommendedName>
</protein>
<dbReference type="Pfam" id="PF19353">
    <property type="entry name" value="DUF5930"/>
    <property type="match status" value="1"/>
</dbReference>
<feature type="transmembrane region" description="Helical" evidence="1">
    <location>
        <begin position="42"/>
        <end position="65"/>
    </location>
</feature>
<sequence>VRLKYVIRRLKRLFDAYLPDRELIMRTDGKVWFVKISKKTQIAGLILIIVTSGWGIFSSFSFFVVGKVIEAKDKEILKTRIVYRGLLSEISNYQSKFTILTDDLEKNHESMLGLVEKNANLQQNLSTA</sequence>
<dbReference type="EMBL" id="UINC01220163">
    <property type="protein sequence ID" value="SVE47954.1"/>
    <property type="molecule type" value="Genomic_DNA"/>
</dbReference>
<gene>
    <name evidence="3" type="ORF">METZ01_LOCUS500808</name>
</gene>
<keyword evidence="1" id="KW-1133">Transmembrane helix</keyword>
<evidence type="ECO:0000259" key="2">
    <source>
        <dbReference type="Pfam" id="PF19353"/>
    </source>
</evidence>
<proteinExistence type="predicted"/>
<feature type="non-terminal residue" evidence="3">
    <location>
        <position position="128"/>
    </location>
</feature>
<evidence type="ECO:0000256" key="1">
    <source>
        <dbReference type="SAM" id="Phobius"/>
    </source>
</evidence>
<dbReference type="InterPro" id="IPR045974">
    <property type="entry name" value="DUF5930"/>
</dbReference>
<dbReference type="AlphaFoldDB" id="A0A383DUF7"/>
<feature type="non-terminal residue" evidence="3">
    <location>
        <position position="1"/>
    </location>
</feature>
<keyword evidence="1" id="KW-0812">Transmembrane</keyword>